<gene>
    <name evidence="2" type="ORF">N7493_010135</name>
</gene>
<evidence type="ECO:0000313" key="3">
    <source>
        <dbReference type="Proteomes" id="UP001215712"/>
    </source>
</evidence>
<accession>A0AAD6MRC0</accession>
<sequence length="85" mass="9727">MAIFQSILNAMFGFGEKFKAFNPVFQSVRTTMFSCVKKMIRFVIPAFYVRFISVLLGGEQTVGIVVWGFKWGTPDLDRDRVLPRA</sequence>
<evidence type="ECO:0000313" key="2">
    <source>
        <dbReference type="EMBL" id="KAJ5708801.1"/>
    </source>
</evidence>
<dbReference type="AlphaFoldDB" id="A0AAD6MRC0"/>
<proteinExistence type="predicted"/>
<organism evidence="2 3">
    <name type="scientific">Penicillium malachiteum</name>
    <dbReference type="NCBI Taxonomy" id="1324776"/>
    <lineage>
        <taxon>Eukaryota</taxon>
        <taxon>Fungi</taxon>
        <taxon>Dikarya</taxon>
        <taxon>Ascomycota</taxon>
        <taxon>Pezizomycotina</taxon>
        <taxon>Eurotiomycetes</taxon>
        <taxon>Eurotiomycetidae</taxon>
        <taxon>Eurotiales</taxon>
        <taxon>Aspergillaceae</taxon>
        <taxon>Penicillium</taxon>
    </lineage>
</organism>
<protein>
    <submittedName>
        <fullName evidence="2">Uncharacterized protein</fullName>
    </submittedName>
</protein>
<keyword evidence="1" id="KW-0812">Transmembrane</keyword>
<keyword evidence="3" id="KW-1185">Reference proteome</keyword>
<evidence type="ECO:0000256" key="1">
    <source>
        <dbReference type="SAM" id="Phobius"/>
    </source>
</evidence>
<keyword evidence="1" id="KW-0472">Membrane</keyword>
<name>A0AAD6MRC0_9EURO</name>
<feature type="transmembrane region" description="Helical" evidence="1">
    <location>
        <begin position="47"/>
        <end position="69"/>
    </location>
</feature>
<comment type="caution">
    <text evidence="2">The sequence shown here is derived from an EMBL/GenBank/DDBJ whole genome shotgun (WGS) entry which is preliminary data.</text>
</comment>
<reference evidence="2" key="1">
    <citation type="journal article" date="2023" name="IMA Fungus">
        <title>Comparative genomic study of the Penicillium genus elucidates a diverse pangenome and 15 lateral gene transfer events.</title>
        <authorList>
            <person name="Petersen C."/>
            <person name="Sorensen T."/>
            <person name="Nielsen M.R."/>
            <person name="Sondergaard T.E."/>
            <person name="Sorensen J.L."/>
            <person name="Fitzpatrick D.A."/>
            <person name="Frisvad J.C."/>
            <person name="Nielsen K.L."/>
        </authorList>
    </citation>
    <scope>NUCLEOTIDE SEQUENCE</scope>
    <source>
        <strain evidence="2">IBT 17514</strain>
    </source>
</reference>
<dbReference type="EMBL" id="JAQJAN010000019">
    <property type="protein sequence ID" value="KAJ5708801.1"/>
    <property type="molecule type" value="Genomic_DNA"/>
</dbReference>
<keyword evidence="1" id="KW-1133">Transmembrane helix</keyword>
<reference evidence="2" key="2">
    <citation type="submission" date="2023-01" db="EMBL/GenBank/DDBJ databases">
        <authorList>
            <person name="Petersen C."/>
        </authorList>
    </citation>
    <scope>NUCLEOTIDE SEQUENCE</scope>
    <source>
        <strain evidence="2">IBT 17514</strain>
    </source>
</reference>
<dbReference type="Proteomes" id="UP001215712">
    <property type="component" value="Unassembled WGS sequence"/>
</dbReference>